<keyword evidence="7" id="KW-1185">Reference proteome</keyword>
<dbReference type="Gene3D" id="3.30.420.40">
    <property type="match status" value="2"/>
</dbReference>
<dbReference type="RefSeq" id="WP_183398951.1">
    <property type="nucleotide sequence ID" value="NZ_JACIDS010000003.1"/>
</dbReference>
<evidence type="ECO:0000313" key="6">
    <source>
        <dbReference type="EMBL" id="MBB3931297.1"/>
    </source>
</evidence>
<keyword evidence="2 6" id="KW-0808">Transferase</keyword>
<protein>
    <submittedName>
        <fullName evidence="6">Xylulokinase</fullName>
        <ecNumber evidence="6">2.7.1.17</ecNumber>
    </submittedName>
</protein>
<dbReference type="PANTHER" id="PTHR43095">
    <property type="entry name" value="SUGAR KINASE"/>
    <property type="match status" value="1"/>
</dbReference>
<comment type="similarity">
    <text evidence="1">Belongs to the FGGY kinase family.</text>
</comment>
<dbReference type="Pfam" id="PF00370">
    <property type="entry name" value="FGGY_N"/>
    <property type="match status" value="1"/>
</dbReference>
<evidence type="ECO:0000256" key="2">
    <source>
        <dbReference type="ARBA" id="ARBA00022679"/>
    </source>
</evidence>
<organism evidence="6 7">
    <name type="scientific">Kaistia hirudinis</name>
    <dbReference type="NCBI Taxonomy" id="1293440"/>
    <lineage>
        <taxon>Bacteria</taxon>
        <taxon>Pseudomonadati</taxon>
        <taxon>Pseudomonadota</taxon>
        <taxon>Alphaproteobacteria</taxon>
        <taxon>Hyphomicrobiales</taxon>
        <taxon>Kaistiaceae</taxon>
        <taxon>Kaistia</taxon>
    </lineage>
</organism>
<dbReference type="PIRSF" id="PIRSF000538">
    <property type="entry name" value="GlpK"/>
    <property type="match status" value="1"/>
</dbReference>
<dbReference type="EC" id="2.7.1.17" evidence="6"/>
<keyword evidence="3 6" id="KW-0418">Kinase</keyword>
<dbReference type="InterPro" id="IPR018484">
    <property type="entry name" value="FGGY_N"/>
</dbReference>
<dbReference type="PANTHER" id="PTHR43095:SF5">
    <property type="entry name" value="XYLULOSE KINASE"/>
    <property type="match status" value="1"/>
</dbReference>
<comment type="caution">
    <text evidence="6">The sequence shown here is derived from an EMBL/GenBank/DDBJ whole genome shotgun (WGS) entry which is preliminary data.</text>
</comment>
<name>A0A840AQG3_9HYPH</name>
<dbReference type="AlphaFoldDB" id="A0A840AQG3"/>
<dbReference type="InterPro" id="IPR000577">
    <property type="entry name" value="Carb_kinase_FGGY"/>
</dbReference>
<reference evidence="6 7" key="1">
    <citation type="submission" date="2020-08" db="EMBL/GenBank/DDBJ databases">
        <title>Genomic Encyclopedia of Type Strains, Phase IV (KMG-IV): sequencing the most valuable type-strain genomes for metagenomic binning, comparative biology and taxonomic classification.</title>
        <authorList>
            <person name="Goeker M."/>
        </authorList>
    </citation>
    <scope>NUCLEOTIDE SEQUENCE [LARGE SCALE GENOMIC DNA]</scope>
    <source>
        <strain evidence="6 7">DSM 25966</strain>
    </source>
</reference>
<feature type="domain" description="Carbohydrate kinase FGGY N-terminal" evidence="4">
    <location>
        <begin position="5"/>
        <end position="244"/>
    </location>
</feature>
<evidence type="ECO:0000256" key="3">
    <source>
        <dbReference type="ARBA" id="ARBA00022777"/>
    </source>
</evidence>
<evidence type="ECO:0000259" key="5">
    <source>
        <dbReference type="Pfam" id="PF02782"/>
    </source>
</evidence>
<gene>
    <name evidence="6" type="ORF">GGR25_002347</name>
</gene>
<evidence type="ECO:0000313" key="7">
    <source>
        <dbReference type="Proteomes" id="UP000553963"/>
    </source>
</evidence>
<dbReference type="InterPro" id="IPR018485">
    <property type="entry name" value="FGGY_C"/>
</dbReference>
<dbReference type="Proteomes" id="UP000553963">
    <property type="component" value="Unassembled WGS sequence"/>
</dbReference>
<dbReference type="InterPro" id="IPR043129">
    <property type="entry name" value="ATPase_NBD"/>
</dbReference>
<dbReference type="Pfam" id="PF02782">
    <property type="entry name" value="FGGY_C"/>
    <property type="match status" value="1"/>
</dbReference>
<accession>A0A840AQG3</accession>
<evidence type="ECO:0000256" key="1">
    <source>
        <dbReference type="ARBA" id="ARBA00009156"/>
    </source>
</evidence>
<dbReference type="GO" id="GO:0004856">
    <property type="term" value="F:D-xylulokinase activity"/>
    <property type="evidence" value="ECO:0007669"/>
    <property type="project" value="UniProtKB-EC"/>
</dbReference>
<sequence>MNATILIIDVGTSSVKAVLFDAEGRTLAAADHPLTTLSAQPGWAEQSAQAWWDATVAAVRALAIAAPPAAITLTGSMQNVLLLGGSGEYLRPAILYSDARVTRSQVAAQRAALQADFETRVGNLAEPALCLFRLHWLYEHEPEAMAATRRVLFGAKDAVIHRMTGRAVVDPSCATTSGLMNIATRQWDPEILGAAGISPALLPDILDADALAGPLLPEAAAELGLAAGIPVHVGAGDGGATAWGTSSEAHDRPHAYLGTTGWIAATMPLALSGAPTSAYSLAAPVGTDVVVIAPFLAAGLAADWFAALASRPVSALYAEAAAKDAAPPNALFLPFLIGERGPFSDRDVRGAFLGLDRSHDAAALAYAVLEGLAFAIRDNLDALPVRPREIALAGGVVASLTVARLIADVTGATVTVPPESRLVTAYGAYRLLAPVLGLQGHADDGHVIVAPRPERAERAARRFLAYRKATADARALAALLAET</sequence>
<feature type="domain" description="Carbohydrate kinase FGGY C-terminal" evidence="5">
    <location>
        <begin position="277"/>
        <end position="430"/>
    </location>
</feature>
<proteinExistence type="inferred from homology"/>
<dbReference type="InterPro" id="IPR050406">
    <property type="entry name" value="FGGY_Carb_Kinase"/>
</dbReference>
<dbReference type="SUPFAM" id="SSF53067">
    <property type="entry name" value="Actin-like ATPase domain"/>
    <property type="match status" value="2"/>
</dbReference>
<dbReference type="EMBL" id="JACIDS010000003">
    <property type="protein sequence ID" value="MBB3931297.1"/>
    <property type="molecule type" value="Genomic_DNA"/>
</dbReference>
<evidence type="ECO:0000259" key="4">
    <source>
        <dbReference type="Pfam" id="PF00370"/>
    </source>
</evidence>